<evidence type="ECO:0000256" key="6">
    <source>
        <dbReference type="ARBA" id="ARBA00034488"/>
    </source>
</evidence>
<feature type="compositionally biased region" description="Polar residues" evidence="9">
    <location>
        <begin position="1"/>
        <end position="19"/>
    </location>
</feature>
<evidence type="ECO:0000256" key="3">
    <source>
        <dbReference type="ARBA" id="ARBA00022840"/>
    </source>
</evidence>
<feature type="region of interest" description="Disordered" evidence="9">
    <location>
        <begin position="1"/>
        <end position="42"/>
    </location>
</feature>
<feature type="region of interest" description="Disordered" evidence="9">
    <location>
        <begin position="1949"/>
        <end position="1970"/>
    </location>
</feature>
<reference evidence="11 12" key="1">
    <citation type="journal article" date="2023" name="Hortic Res">
        <title>Pangenome of water caltrop reveals structural variations and asymmetric subgenome divergence after allopolyploidization.</title>
        <authorList>
            <person name="Zhang X."/>
            <person name="Chen Y."/>
            <person name="Wang L."/>
            <person name="Yuan Y."/>
            <person name="Fang M."/>
            <person name="Shi L."/>
            <person name="Lu R."/>
            <person name="Comes H.P."/>
            <person name="Ma Y."/>
            <person name="Chen Y."/>
            <person name="Huang G."/>
            <person name="Zhou Y."/>
            <person name="Zheng Z."/>
            <person name="Qiu Y."/>
        </authorList>
    </citation>
    <scope>NUCLEOTIDE SEQUENCE [LARGE SCALE GENOMIC DNA]</scope>
    <source>
        <tissue evidence="11">Roots</tissue>
    </source>
</reference>
<feature type="coiled-coil region" evidence="8">
    <location>
        <begin position="1003"/>
        <end position="1037"/>
    </location>
</feature>
<accession>A0AAN7KT56</accession>
<feature type="compositionally biased region" description="Polar residues" evidence="9">
    <location>
        <begin position="105"/>
        <end position="120"/>
    </location>
</feature>
<dbReference type="PRINTS" id="PR00380">
    <property type="entry name" value="KINESINHEAVY"/>
</dbReference>
<dbReference type="GO" id="GO:0005874">
    <property type="term" value="C:microtubule"/>
    <property type="evidence" value="ECO:0007669"/>
    <property type="project" value="UniProtKB-KW"/>
</dbReference>
<feature type="coiled-coil region" evidence="8">
    <location>
        <begin position="847"/>
        <end position="945"/>
    </location>
</feature>
<dbReference type="InterPro" id="IPR036961">
    <property type="entry name" value="Kinesin_motor_dom_sf"/>
</dbReference>
<keyword evidence="4 8" id="KW-0175">Coiled coil</keyword>
<feature type="region of interest" description="Disordered" evidence="9">
    <location>
        <begin position="2149"/>
        <end position="2216"/>
    </location>
</feature>
<evidence type="ECO:0000256" key="4">
    <source>
        <dbReference type="ARBA" id="ARBA00023054"/>
    </source>
</evidence>
<dbReference type="Proteomes" id="UP001345219">
    <property type="component" value="Chromosome 18"/>
</dbReference>
<dbReference type="GO" id="GO:0005524">
    <property type="term" value="F:ATP binding"/>
    <property type="evidence" value="ECO:0007669"/>
    <property type="project" value="UniProtKB-UniRule"/>
</dbReference>
<evidence type="ECO:0000256" key="1">
    <source>
        <dbReference type="ARBA" id="ARBA00022701"/>
    </source>
</evidence>
<feature type="coiled-coil region" evidence="8">
    <location>
        <begin position="1796"/>
        <end position="1946"/>
    </location>
</feature>
<dbReference type="InterPro" id="IPR027417">
    <property type="entry name" value="P-loop_NTPase"/>
</dbReference>
<dbReference type="PANTHER" id="PTHR37739">
    <property type="entry name" value="KINESIN-LIKE PROTEIN KIN-12D"/>
    <property type="match status" value="1"/>
</dbReference>
<evidence type="ECO:0000256" key="2">
    <source>
        <dbReference type="ARBA" id="ARBA00022741"/>
    </source>
</evidence>
<keyword evidence="2 7" id="KW-0547">Nucleotide-binding</keyword>
<organism evidence="11 12">
    <name type="scientific">Trapa incisa</name>
    <dbReference type="NCBI Taxonomy" id="236973"/>
    <lineage>
        <taxon>Eukaryota</taxon>
        <taxon>Viridiplantae</taxon>
        <taxon>Streptophyta</taxon>
        <taxon>Embryophyta</taxon>
        <taxon>Tracheophyta</taxon>
        <taxon>Spermatophyta</taxon>
        <taxon>Magnoliopsida</taxon>
        <taxon>eudicotyledons</taxon>
        <taxon>Gunneridae</taxon>
        <taxon>Pentapetalae</taxon>
        <taxon>rosids</taxon>
        <taxon>malvids</taxon>
        <taxon>Myrtales</taxon>
        <taxon>Lythraceae</taxon>
        <taxon>Trapa</taxon>
    </lineage>
</organism>
<dbReference type="PROSITE" id="PS50067">
    <property type="entry name" value="KINESIN_MOTOR_2"/>
    <property type="match status" value="1"/>
</dbReference>
<dbReference type="EMBL" id="JAXIOK010000003">
    <property type="protein sequence ID" value="KAK4775843.1"/>
    <property type="molecule type" value="Genomic_DNA"/>
</dbReference>
<feature type="compositionally biased region" description="Basic residues" evidence="9">
    <location>
        <begin position="2205"/>
        <end position="2216"/>
    </location>
</feature>
<feature type="region of interest" description="Disordered" evidence="9">
    <location>
        <begin position="101"/>
        <end position="134"/>
    </location>
</feature>
<dbReference type="FunFam" id="3.40.850.10:FF:000033">
    <property type="entry name" value="Kinesin-like protein KIN-12E"/>
    <property type="match status" value="1"/>
</dbReference>
<feature type="domain" description="Kinesin motor" evidence="10">
    <location>
        <begin position="169"/>
        <end position="506"/>
    </location>
</feature>
<dbReference type="CDD" id="cd01373">
    <property type="entry name" value="KISc_KLP2_like"/>
    <property type="match status" value="1"/>
</dbReference>
<gene>
    <name evidence="11" type="ORF">SAY87_023804</name>
</gene>
<dbReference type="PROSITE" id="PS00411">
    <property type="entry name" value="KINESIN_MOTOR_1"/>
    <property type="match status" value="1"/>
</dbReference>
<feature type="coiled-coil region" evidence="8">
    <location>
        <begin position="2053"/>
        <end position="2129"/>
    </location>
</feature>
<keyword evidence="12" id="KW-1185">Reference proteome</keyword>
<proteinExistence type="inferred from homology"/>
<keyword evidence="5 7" id="KW-0505">Motor protein</keyword>
<evidence type="ECO:0000256" key="5">
    <source>
        <dbReference type="ARBA" id="ARBA00023175"/>
    </source>
</evidence>
<dbReference type="GO" id="GO:0008017">
    <property type="term" value="F:microtubule binding"/>
    <property type="evidence" value="ECO:0007669"/>
    <property type="project" value="InterPro"/>
</dbReference>
<comment type="caution">
    <text evidence="11">The sequence shown here is derived from an EMBL/GenBank/DDBJ whole genome shotgun (WGS) entry which is preliminary data.</text>
</comment>
<dbReference type="SUPFAM" id="SSF52540">
    <property type="entry name" value="P-loop containing nucleoside triphosphate hydrolases"/>
    <property type="match status" value="1"/>
</dbReference>
<feature type="coiled-coil region" evidence="8">
    <location>
        <begin position="513"/>
        <end position="540"/>
    </location>
</feature>
<feature type="binding site" evidence="7">
    <location>
        <begin position="250"/>
        <end position="257"/>
    </location>
    <ligand>
        <name>ATP</name>
        <dbReference type="ChEBI" id="CHEBI:30616"/>
    </ligand>
</feature>
<dbReference type="GO" id="GO:0007018">
    <property type="term" value="P:microtubule-based movement"/>
    <property type="evidence" value="ECO:0007669"/>
    <property type="project" value="InterPro"/>
</dbReference>
<evidence type="ECO:0000313" key="11">
    <source>
        <dbReference type="EMBL" id="KAK4775843.1"/>
    </source>
</evidence>
<dbReference type="Pfam" id="PF00225">
    <property type="entry name" value="Kinesin"/>
    <property type="match status" value="1"/>
</dbReference>
<evidence type="ECO:0000256" key="8">
    <source>
        <dbReference type="SAM" id="Coils"/>
    </source>
</evidence>
<evidence type="ECO:0000256" key="7">
    <source>
        <dbReference type="PROSITE-ProRule" id="PRU00283"/>
    </source>
</evidence>
<sequence length="2216" mass="253464">MSRDSSTNTMFVPKRSSQLETRENELEAFHGSSMLPPPRTPLNSIPDPSQYQKETADLDFKHKHVSDRAHWPFDKRVEALDRAGSNAGSIYSTPKVLGRGKAHYESTSAQSTPARTSSRVSLGGPRGGNYNGSRGTRDLKGIHTPHAEFSVESSHFELEEDSSFWKENNVQVLIRIRPLNNLEKFSQGYGRCLRQESTKSLLWLGHPENRFTFDHVACETISQEKLFRVVGMPMVENCLSGYNSCMFAYGQTGSGKTYTMMGEINEVEDQLNEDCGITARVFDYLFAQIRVDEESRRDEKLKYSCKCSFLEIYNEQITDLLEPSSSNLQLREDMKKGVYVENLTEYRVKTVQDVIMLLLQGTANRKIAATQMNDESSRSHSVFTCVIESSWEKDSMNHVRFARLNLVDLAGSERQKSSGAEGDRLKEAANINRSLSTLGLVIMTLVDLAHGRQRHVPYRDSRLTFLLQDSLGGNSKTMIIANVSPSISSSNETLSTLKFAQRAKLIQNNAKVNEDASDDVTALQRQIHFLKDQLSFLMERHNSSRSFLEDDHAFEIGTLNGLTDEHNKGHFSSNKADEKEEDSQCTNMILKLRDEKIQRLEMFVNDKISAEEFLMEENGALMKEIQLLRERIDNNPELTRLTSENSKLLQELQLYQNLYGHHDRENFPAESSDLRHQVLEGKLTAYGDTISQDLRDFQECQKMNFQLIREVEELRVELQRNLRCSQSSSDSLKDLSGTVDSEDELILNTQASDGFAQNLRASQSYNKSLDMRLCQIERELMNAKEFIEVQEAEQFRLIKELQHTKEENDQLKAISNKRDLEGQSPYQNGYESLKFVADEKKNTDIIMEGENREMKVLENKLGRILHELEEVKILNNQYEQEQASQVSRQEQVDLVFEQVEMETTRTILQLQEEVANLQLELHEKLTATNNENFRLRETIEAQQAEMKIISADWENATLELTNFLLDGSRSLKDVSRHIASIAASYPQANAYIGEYVEQAAITCIEKEEKILRLQRSLENAQKTVFEMDQKLSSLKDAAIALSEFQHLFNEEISRDTIGSGMHLQEKLKIIKMQEDQIAEAEKRIFAAFLVIKWLSDDDGVIQRNSIEGITERVGPSTLICSSENKRVGECSGEIEIVTIAPHAVSSNEFDVLDHLIPGIKGEASDVSLQCEQLRRDNSLMTPSLGKSGSLLEIEIGSHMLQQIKDELREANCRLNAIKSRIDLKLGWKCVDEELIDPYEWSPSSCTSGSDSDSLVKKCDLNNSENACSSTPESVKGLKDSELPGPCYLQSQNSETGLTKELLDTLNTFYRQYVRLSVILDGPYKESNPFCEDINSKVTHSDEKLTAEAWCGTLGEEAATDKLKSAHNFLMRLEETSTTIDEANLVLNELTKANENAKHLTHTWKQTTEALITGRTSLIKEVEDLKISLYEKEKENELLKDIIDHAFVEVEESISFLKACSTQTQRDVDGMLKDVHADVLSMRQDVLNILCNSKSSVEDLYSEILEKSFAIFVLHEVYVERISMLPNLILEQGFQTFHHLERHQISQYATFYKGQNGPPIADEEGLKREDQSESWRKFNVERVPLYRDYDYADLVKELERKEVLLNGLLFDFALLQESASNTKIKLDETENQLLSLNMVQKEVDIKTCQLEEMIVQCREIEGRLACTEKDLNTTVSDLEQAKRTIENLSDQNMELRAVLNDLYLKKSKVEEQLDEQQEVIKGLEEEILHLTTPTDGKILSVEYKENELELLVRERDQLLDEVCSLNNKLHLAYSLADEKEAVAAEAQQVSEASKIHAEQKEEEIKILEHSIEELEHTVNMLEKKVYEMDQDMERHRRARDELESELQVLRQRMSVCENLRGNFDLENKDSVGNRDQLPWRARASLSELQEAHKQIKLLEHERAEQERQIKQYKEYISELVLHAEAQASQYQQKYKTLETMVHEVKADVSNPTSIGPSVDKNEKCPARTRGSSSPFRCISSIVQQMNMEKDQELSAVKHRVLELETVATRQQKEVCMLTTKLAAAENMTHDVIRDLLGVKLDITNYANFVEQHQVQELVEAAFQQQEDLQAQEQEVQNLRRQIDSLIGERESYILEAKRKESDVLAAQINLEQLQQRDQLLSAQNEMLKVDKSNLARRVAELDEMMKALFTAQDEQKPHQHRSTNRESNSSRPGISDINKRLAQSENLLNRASDELARYRSPNRTYLHGRTHGNGSRR</sequence>
<dbReference type="InterPro" id="IPR019821">
    <property type="entry name" value="Kinesin_motor_CS"/>
</dbReference>
<protein>
    <recommendedName>
        <fullName evidence="10">Kinesin motor domain-containing protein</fullName>
    </recommendedName>
</protein>
<dbReference type="PANTHER" id="PTHR37739:SF18">
    <property type="entry name" value="KINESIN-LIKE PROTEIN KIN-12C"/>
    <property type="match status" value="1"/>
</dbReference>
<feature type="coiled-coil region" evidence="8">
    <location>
        <begin position="1670"/>
        <end position="1760"/>
    </location>
</feature>
<keyword evidence="1" id="KW-0493">Microtubule</keyword>
<comment type="similarity">
    <text evidence="6">Belongs to the TRAFAC class myosin-kinesin ATPase superfamily. Kinesin family. KIN-12 subfamily.</text>
</comment>
<dbReference type="GO" id="GO:0003777">
    <property type="term" value="F:microtubule motor activity"/>
    <property type="evidence" value="ECO:0007669"/>
    <property type="project" value="InterPro"/>
</dbReference>
<dbReference type="Gene3D" id="3.40.850.10">
    <property type="entry name" value="Kinesin motor domain"/>
    <property type="match status" value="1"/>
</dbReference>
<evidence type="ECO:0000256" key="9">
    <source>
        <dbReference type="SAM" id="MobiDB-lite"/>
    </source>
</evidence>
<feature type="coiled-coil region" evidence="8">
    <location>
        <begin position="1372"/>
        <end position="1399"/>
    </location>
</feature>
<evidence type="ECO:0000313" key="12">
    <source>
        <dbReference type="Proteomes" id="UP001345219"/>
    </source>
</evidence>
<dbReference type="SMART" id="SM00129">
    <property type="entry name" value="KISc"/>
    <property type="match status" value="1"/>
</dbReference>
<dbReference type="InterPro" id="IPR044986">
    <property type="entry name" value="KIF15/KIN-12"/>
</dbReference>
<evidence type="ECO:0000259" key="10">
    <source>
        <dbReference type="PROSITE" id="PS50067"/>
    </source>
</evidence>
<name>A0AAN7KT56_9MYRT</name>
<keyword evidence="3 7" id="KW-0067">ATP-binding</keyword>
<dbReference type="InterPro" id="IPR001752">
    <property type="entry name" value="Kinesin_motor_dom"/>
</dbReference>